<protein>
    <submittedName>
        <fullName evidence="3">Uncharacterized protein</fullName>
    </submittedName>
</protein>
<evidence type="ECO:0000313" key="4">
    <source>
        <dbReference type="Proteomes" id="UP001345827"/>
    </source>
</evidence>
<feature type="transmembrane region" description="Helical" evidence="2">
    <location>
        <begin position="6"/>
        <end position="29"/>
    </location>
</feature>
<dbReference type="Proteomes" id="UP001345827">
    <property type="component" value="Unassembled WGS sequence"/>
</dbReference>
<dbReference type="AlphaFoldDB" id="A0AAV9QGT1"/>
<keyword evidence="2" id="KW-0472">Membrane</keyword>
<accession>A0AAV9QGT1</accession>
<organism evidence="3 4">
    <name type="scientific">Vermiconidia calcicola</name>
    <dbReference type="NCBI Taxonomy" id="1690605"/>
    <lineage>
        <taxon>Eukaryota</taxon>
        <taxon>Fungi</taxon>
        <taxon>Dikarya</taxon>
        <taxon>Ascomycota</taxon>
        <taxon>Pezizomycotina</taxon>
        <taxon>Dothideomycetes</taxon>
        <taxon>Dothideomycetidae</taxon>
        <taxon>Mycosphaerellales</taxon>
        <taxon>Extremaceae</taxon>
        <taxon>Vermiconidia</taxon>
    </lineage>
</organism>
<keyword evidence="2" id="KW-1133">Transmembrane helix</keyword>
<evidence type="ECO:0000256" key="1">
    <source>
        <dbReference type="SAM" id="MobiDB-lite"/>
    </source>
</evidence>
<dbReference type="EMBL" id="JAXLQG010000003">
    <property type="protein sequence ID" value="KAK5542574.1"/>
    <property type="molecule type" value="Genomic_DNA"/>
</dbReference>
<feature type="region of interest" description="Disordered" evidence="1">
    <location>
        <begin position="44"/>
        <end position="102"/>
    </location>
</feature>
<reference evidence="3 4" key="1">
    <citation type="submission" date="2023-06" db="EMBL/GenBank/DDBJ databases">
        <title>Black Yeasts Isolated from many extreme environments.</title>
        <authorList>
            <person name="Coleine C."/>
            <person name="Stajich J.E."/>
            <person name="Selbmann L."/>
        </authorList>
    </citation>
    <scope>NUCLEOTIDE SEQUENCE [LARGE SCALE GENOMIC DNA]</scope>
    <source>
        <strain evidence="3 4">CCFEE 5887</strain>
    </source>
</reference>
<gene>
    <name evidence="3" type="ORF">LTR25_002460</name>
</gene>
<sequence>MIPITALIILSIVVAVASITFLIAIYCSISNSLETRKAKRNNAENDMTLPLTEDSADPANLSQSEPPARPVTPEAEYPPPLPDDLASFLETAESPPPLPAETRDSMHEIIHLYTNEARNLRPPPKSAPATVATFAQADSVPRTKPTFVPGKSAPPSIMTFAQAESKWAYFGQKRAENNMV</sequence>
<name>A0AAV9QGT1_9PEZI</name>
<proteinExistence type="predicted"/>
<keyword evidence="4" id="KW-1185">Reference proteome</keyword>
<comment type="caution">
    <text evidence="3">The sequence shown here is derived from an EMBL/GenBank/DDBJ whole genome shotgun (WGS) entry which is preliminary data.</text>
</comment>
<keyword evidence="2" id="KW-0812">Transmembrane</keyword>
<evidence type="ECO:0000256" key="2">
    <source>
        <dbReference type="SAM" id="Phobius"/>
    </source>
</evidence>
<evidence type="ECO:0000313" key="3">
    <source>
        <dbReference type="EMBL" id="KAK5542574.1"/>
    </source>
</evidence>